<proteinExistence type="predicted"/>
<dbReference type="Gene3D" id="3.40.720.10">
    <property type="entry name" value="Alkaline Phosphatase, subunit A"/>
    <property type="match status" value="1"/>
</dbReference>
<reference evidence="2 3" key="1">
    <citation type="journal article" date="2003" name="Proc. Natl. Acad. Sci. U.S.A.">
        <title>Complete genome sequence of the marine planctomycete Pirellula sp. strain 1.</title>
        <authorList>
            <person name="Gloeckner F.O."/>
            <person name="Kube M."/>
            <person name="Bauer M."/>
            <person name="Teeling H."/>
            <person name="Lombardot T."/>
            <person name="Ludwig W."/>
            <person name="Gade D."/>
            <person name="Beck A."/>
            <person name="Borzym K."/>
            <person name="Heitmann K."/>
            <person name="Rabus R."/>
            <person name="Schlesner H."/>
            <person name="Amann R."/>
            <person name="Reinhardt R."/>
        </authorList>
    </citation>
    <scope>NUCLEOTIDE SEQUENCE [LARGE SCALE GENOMIC DNA]</scope>
    <source>
        <strain evidence="3">DSM 10527 / NCIMB 13988 / SH1</strain>
    </source>
</reference>
<evidence type="ECO:0000313" key="3">
    <source>
        <dbReference type="Proteomes" id="UP000001025"/>
    </source>
</evidence>
<dbReference type="HOGENOM" id="CLU_006332_7_3_0"/>
<dbReference type="OrthoDB" id="9803751at2"/>
<dbReference type="SUPFAM" id="SSF53649">
    <property type="entry name" value="Alkaline phosphatase-like"/>
    <property type="match status" value="1"/>
</dbReference>
<dbReference type="InterPro" id="IPR000917">
    <property type="entry name" value="Sulfatase_N"/>
</dbReference>
<accession>Q7UKJ4</accession>
<dbReference type="InterPro" id="IPR017850">
    <property type="entry name" value="Alkaline_phosphatase_core_sf"/>
</dbReference>
<keyword evidence="2" id="KW-0378">Hydrolase</keyword>
<dbReference type="PANTHER" id="PTHR43751:SF1">
    <property type="entry name" value="SULFATASE ATSG-RELATED"/>
    <property type="match status" value="1"/>
</dbReference>
<dbReference type="GO" id="GO:0016787">
    <property type="term" value="F:hydrolase activity"/>
    <property type="evidence" value="ECO:0007669"/>
    <property type="project" value="UniProtKB-KW"/>
</dbReference>
<keyword evidence="3" id="KW-1185">Reference proteome</keyword>
<dbReference type="InParanoid" id="Q7UKJ4"/>
<dbReference type="eggNOG" id="COG3119">
    <property type="taxonomic scope" value="Bacteria"/>
</dbReference>
<evidence type="ECO:0000259" key="1">
    <source>
        <dbReference type="Pfam" id="PF00884"/>
    </source>
</evidence>
<organism evidence="2 3">
    <name type="scientific">Rhodopirellula baltica (strain DSM 10527 / NCIMB 13988 / SH1)</name>
    <dbReference type="NCBI Taxonomy" id="243090"/>
    <lineage>
        <taxon>Bacteria</taxon>
        <taxon>Pseudomonadati</taxon>
        <taxon>Planctomycetota</taxon>
        <taxon>Planctomycetia</taxon>
        <taxon>Pirellulales</taxon>
        <taxon>Pirellulaceae</taxon>
        <taxon>Rhodopirellula</taxon>
    </lineage>
</organism>
<dbReference type="PATRIC" id="fig|243090.15.peg.4881"/>
<feature type="domain" description="Sulfatase N-terminal" evidence="1">
    <location>
        <begin position="35"/>
        <end position="301"/>
    </location>
</feature>
<dbReference type="CDD" id="cd16027">
    <property type="entry name" value="SGSH"/>
    <property type="match status" value="1"/>
</dbReference>
<dbReference type="Pfam" id="PF00884">
    <property type="entry name" value="Sulfatase"/>
    <property type="match status" value="1"/>
</dbReference>
<sequence>MAKEGELMIRLLFSLSVFVVSLFLMGKAATANEQPNLVFVIADDCTFRDIGCYGGQAHTPRIDALADEGMRFTRCFQSVAMCSPTRHSIYCGQYPVKSGAYPNHTFVPEGTDSVVQFLQPLGYQVAQSGKRHIAPPSVFNWEQLPGNSNPDFEAVEEFVKACSETEQPFCLFLCSNEPHTPWNKGDASRYDPATLELPPYILDTPETRDGMSRYLAEITYFDSQVGEAIDLLDQYKVADNTLLIVVSEQGNSMPFAKWTCYDSGLQSGCIVRWPGHVEAGSTNDAMIEYIDFLPTWIEVAGGDLSSEMAAKLDGKSLLPVLAGKQTHKNLVFGEMTTRGINNGSEYYGIRSVRSERYKYIWNFTPEVTFQNACTSSKEFVSWKREAEAGNAKAIKLVERYTQRPKIEFYDLANDPLELNNLAADPAHYETMRSLRMELDQWMQHCGDKGQATELDALNHMKRGQSKRKKKQAKS</sequence>
<dbReference type="EMBL" id="BX294150">
    <property type="protein sequence ID" value="CAD76639.1"/>
    <property type="molecule type" value="Genomic_DNA"/>
</dbReference>
<dbReference type="KEGG" id="rba:RB10117"/>
<dbReference type="STRING" id="243090.RB10117"/>
<dbReference type="AlphaFoldDB" id="Q7UKJ4"/>
<name>Q7UKJ4_RHOBA</name>
<gene>
    <name evidence="2" type="primary">atsG</name>
    <name evidence="2" type="ordered locus">RB10117</name>
</gene>
<dbReference type="Proteomes" id="UP000001025">
    <property type="component" value="Chromosome"/>
</dbReference>
<dbReference type="EC" id="3.1.6.-" evidence="2"/>
<dbReference type="EnsemblBacteria" id="CAD76639">
    <property type="protein sequence ID" value="CAD76639"/>
    <property type="gene ID" value="RB10117"/>
</dbReference>
<evidence type="ECO:0000313" key="2">
    <source>
        <dbReference type="EMBL" id="CAD76639.1"/>
    </source>
</evidence>
<protein>
    <submittedName>
        <fullName evidence="2">Probable sulfatase atsG</fullName>
        <ecNumber evidence="2">3.1.6.-</ecNumber>
    </submittedName>
</protein>
<dbReference type="InterPro" id="IPR052701">
    <property type="entry name" value="GAG_Ulvan_Degrading_Sulfatases"/>
</dbReference>
<dbReference type="PANTHER" id="PTHR43751">
    <property type="entry name" value="SULFATASE"/>
    <property type="match status" value="1"/>
</dbReference>